<keyword evidence="4" id="KW-1185">Reference proteome</keyword>
<dbReference type="Gene3D" id="1.20.58.80">
    <property type="entry name" value="Phosphotransferase system, lactose/cellobiose-type IIA subunit"/>
    <property type="match status" value="1"/>
</dbReference>
<dbReference type="SUPFAM" id="SSF140361">
    <property type="entry name" value="MIT domain-like"/>
    <property type="match status" value="1"/>
</dbReference>
<feature type="coiled-coil region" evidence="1">
    <location>
        <begin position="395"/>
        <end position="451"/>
    </location>
</feature>
<accession>A0A5E8BL26</accession>
<gene>
    <name evidence="3" type="ORF">SAPINGB_P003154</name>
</gene>
<dbReference type="RefSeq" id="XP_031853763.1">
    <property type="nucleotide sequence ID" value="XM_031997872.1"/>
</dbReference>
<protein>
    <recommendedName>
        <fullName evidence="5">MIT domain-containing protein</fullName>
    </recommendedName>
</protein>
<feature type="compositionally biased region" description="Polar residues" evidence="2">
    <location>
        <begin position="176"/>
        <end position="185"/>
    </location>
</feature>
<feature type="compositionally biased region" description="Polar residues" evidence="2">
    <location>
        <begin position="270"/>
        <end position="295"/>
    </location>
</feature>
<evidence type="ECO:0000256" key="1">
    <source>
        <dbReference type="SAM" id="Coils"/>
    </source>
</evidence>
<dbReference type="EMBL" id="CABVLU010000002">
    <property type="protein sequence ID" value="VVT51612.1"/>
    <property type="molecule type" value="Genomic_DNA"/>
</dbReference>
<feature type="compositionally biased region" description="Low complexity" evidence="2">
    <location>
        <begin position="340"/>
        <end position="355"/>
    </location>
</feature>
<feature type="compositionally biased region" description="Polar residues" evidence="2">
    <location>
        <begin position="356"/>
        <end position="365"/>
    </location>
</feature>
<sequence>MDSSPLEQAYTFSLKADTEVQNRQYQKASEFYTQAVEKYNEALKLTVSPEALRTINLLKAQAEENARFLGDEKNTSSLPQIHLQSQATPTILPLPHTGSSPYLSTLSTLSNSPSSSPLLSFLPQQNSPLSSPQSSYSIYNNNNSSPVSSEHLTSSLASARGRKSSSNVGNPPGSNTIKGTASLPPSHNHHHNYHTSLNSNRKISTISEEESSPTDGSEVSLENNTSNHNSAVSHEGDPFFKFYSTMTTVVKKTYTQTRDISKVKNKFAKQHSQSTSPNLRSHSPSQVLKNLNSPSIATKGSYNGSILSNSSSSSSSSTSSLSASINPNDSYYVVSKAKLNSKTTSTNSSTENKNTGATGNHHSSYDNITQEDLVNENMDLHEQLVETKMALDAYYETFERQKEILKSSLGQLRADIQSQDRKRNREIKLQIENLENENGNLRSQLANLKSKMDGMRKI</sequence>
<evidence type="ECO:0000313" key="3">
    <source>
        <dbReference type="EMBL" id="VVT51612.1"/>
    </source>
</evidence>
<dbReference type="GeneID" id="43581972"/>
<keyword evidence="1" id="KW-0175">Coiled coil</keyword>
<evidence type="ECO:0008006" key="5">
    <source>
        <dbReference type="Google" id="ProtNLM"/>
    </source>
</evidence>
<feature type="compositionally biased region" description="Polar residues" evidence="2">
    <location>
        <begin position="213"/>
        <end position="232"/>
    </location>
</feature>
<feature type="region of interest" description="Disordered" evidence="2">
    <location>
        <begin position="340"/>
        <end position="365"/>
    </location>
</feature>
<proteinExistence type="predicted"/>
<feature type="compositionally biased region" description="Low complexity" evidence="2">
    <location>
        <begin position="164"/>
        <end position="175"/>
    </location>
</feature>
<evidence type="ECO:0000256" key="2">
    <source>
        <dbReference type="SAM" id="MobiDB-lite"/>
    </source>
</evidence>
<evidence type="ECO:0000313" key="4">
    <source>
        <dbReference type="Proteomes" id="UP000398389"/>
    </source>
</evidence>
<feature type="compositionally biased region" description="Low complexity" evidence="2">
    <location>
        <begin position="114"/>
        <end position="149"/>
    </location>
</feature>
<organism evidence="3 4">
    <name type="scientific">Magnusiomyces paraingens</name>
    <dbReference type="NCBI Taxonomy" id="2606893"/>
    <lineage>
        <taxon>Eukaryota</taxon>
        <taxon>Fungi</taxon>
        <taxon>Dikarya</taxon>
        <taxon>Ascomycota</taxon>
        <taxon>Saccharomycotina</taxon>
        <taxon>Dipodascomycetes</taxon>
        <taxon>Dipodascales</taxon>
        <taxon>Dipodascaceae</taxon>
        <taxon>Magnusiomyces</taxon>
    </lineage>
</organism>
<dbReference type="Proteomes" id="UP000398389">
    <property type="component" value="Unassembled WGS sequence"/>
</dbReference>
<dbReference type="AlphaFoldDB" id="A0A5E8BL26"/>
<feature type="region of interest" description="Disordered" evidence="2">
    <location>
        <begin position="114"/>
        <end position="236"/>
    </location>
</feature>
<reference evidence="3 4" key="1">
    <citation type="submission" date="2019-09" db="EMBL/GenBank/DDBJ databases">
        <authorList>
            <person name="Brejova B."/>
        </authorList>
    </citation>
    <scope>NUCLEOTIDE SEQUENCE [LARGE SCALE GENOMIC DNA]</scope>
</reference>
<feature type="compositionally biased region" description="Polar residues" evidence="2">
    <location>
        <begin position="194"/>
        <end position="206"/>
    </location>
</feature>
<name>A0A5E8BL26_9ASCO</name>
<dbReference type="OrthoDB" id="4034212at2759"/>
<feature type="region of interest" description="Disordered" evidence="2">
    <location>
        <begin position="265"/>
        <end position="295"/>
    </location>
</feature>